<keyword evidence="2" id="KW-1185">Reference proteome</keyword>
<name>A0A7R8YWV4_HERIL</name>
<accession>A0A7R8YWV4</accession>
<dbReference type="EMBL" id="LR899012">
    <property type="protein sequence ID" value="CAD7087755.1"/>
    <property type="molecule type" value="Genomic_DNA"/>
</dbReference>
<dbReference type="Proteomes" id="UP000594454">
    <property type="component" value="Chromosome 4"/>
</dbReference>
<reference evidence="1 2" key="1">
    <citation type="submission" date="2020-11" db="EMBL/GenBank/DDBJ databases">
        <authorList>
            <person name="Wallbank WR R."/>
            <person name="Pardo Diaz C."/>
            <person name="Kozak K."/>
            <person name="Martin S."/>
            <person name="Jiggins C."/>
            <person name="Moest M."/>
            <person name="Warren A I."/>
            <person name="Generalovic N T."/>
            <person name="Byers J.R.P. K."/>
            <person name="Montejo-Kovacevich G."/>
            <person name="Yen C E."/>
        </authorList>
    </citation>
    <scope>NUCLEOTIDE SEQUENCE [LARGE SCALE GENOMIC DNA]</scope>
</reference>
<dbReference type="InParanoid" id="A0A7R8YWV4"/>
<evidence type="ECO:0000313" key="1">
    <source>
        <dbReference type="EMBL" id="CAD7087755.1"/>
    </source>
</evidence>
<gene>
    <name evidence="1" type="ORF">HERILL_LOCUS10438</name>
</gene>
<evidence type="ECO:0000313" key="2">
    <source>
        <dbReference type="Proteomes" id="UP000594454"/>
    </source>
</evidence>
<organism evidence="1 2">
    <name type="scientific">Hermetia illucens</name>
    <name type="common">Black soldier fly</name>
    <dbReference type="NCBI Taxonomy" id="343691"/>
    <lineage>
        <taxon>Eukaryota</taxon>
        <taxon>Metazoa</taxon>
        <taxon>Ecdysozoa</taxon>
        <taxon>Arthropoda</taxon>
        <taxon>Hexapoda</taxon>
        <taxon>Insecta</taxon>
        <taxon>Pterygota</taxon>
        <taxon>Neoptera</taxon>
        <taxon>Endopterygota</taxon>
        <taxon>Diptera</taxon>
        <taxon>Brachycera</taxon>
        <taxon>Stratiomyomorpha</taxon>
        <taxon>Stratiomyidae</taxon>
        <taxon>Hermetiinae</taxon>
        <taxon>Hermetia</taxon>
    </lineage>
</organism>
<dbReference type="AlphaFoldDB" id="A0A7R8YWV4"/>
<protein>
    <submittedName>
        <fullName evidence="1">Uncharacterized protein</fullName>
    </submittedName>
</protein>
<sequence>MSAYTRRKFQIQESNTCGQRKIMNAADRINDGAGSSAARTAEIMQIGNENASTTTSDCVGVDCLRSSFMKTHWAAASARFTTMFINNPFGHKCDVCDRLWFLCSLKPTNEKHLPLLNNAFSEELVADFKLCGQPLYKHYKITVNWDTFQAYAITRCVTANAAGEDPIEHLQCDRSALESDVLLARQHTMLWNEEHCLHVVPGQHSMALNIIYDVYAEKLSFPLIYYGTGRQFNSDVPVTPLMIATSEIGRSNRRGVTPEQV</sequence>
<proteinExistence type="predicted"/>